<evidence type="ECO:0000313" key="5">
    <source>
        <dbReference type="Proteomes" id="UP000344571"/>
    </source>
</evidence>
<dbReference type="NCBIfam" id="NF046101">
    <property type="entry name" value="PA3496_fam"/>
    <property type="match status" value="1"/>
</dbReference>
<dbReference type="Proteomes" id="UP000243750">
    <property type="component" value="Unassembled WGS sequence"/>
</dbReference>
<evidence type="ECO:0000313" key="4">
    <source>
        <dbReference type="Proteomes" id="UP000243750"/>
    </source>
</evidence>
<dbReference type="AlphaFoldDB" id="A0AA91U5S3"/>
<sequence>MTVDQDNLDDSTSNVRKQRRQQEDKKRMAYRRAIEDYRESKALHALVCDFPDLIGTPQNHQRLH</sequence>
<name>A0AA91U5S3_9GAMM</name>
<dbReference type="EMBL" id="NWMT01000063">
    <property type="protein sequence ID" value="PCD00602.1"/>
    <property type="molecule type" value="Genomic_DNA"/>
</dbReference>
<keyword evidence="5" id="KW-1185">Reference proteome</keyword>
<feature type="region of interest" description="Disordered" evidence="1">
    <location>
        <begin position="1"/>
        <end position="28"/>
    </location>
</feature>
<evidence type="ECO:0000313" key="2">
    <source>
        <dbReference type="EMBL" id="PCD00602.1"/>
    </source>
</evidence>
<reference evidence="3 5" key="2">
    <citation type="submission" date="2018-10" db="EMBL/GenBank/DDBJ databases">
        <title>Complete genome sequence of Pseudomonas pelagia strain Kongs-67.</title>
        <authorList>
            <person name="Sinha R.K."/>
            <person name="Krishnan K."/>
        </authorList>
    </citation>
    <scope>NUCLEOTIDE SEQUENCE [LARGE SCALE GENOMIC DNA]</scope>
    <source>
        <strain evidence="3 5">Kongs-67</strain>
    </source>
</reference>
<proteinExistence type="predicted"/>
<gene>
    <name evidence="2" type="ORF">CO192_05300</name>
    <name evidence="3" type="ORF">EAO82_02265</name>
</gene>
<evidence type="ECO:0000256" key="1">
    <source>
        <dbReference type="SAM" id="MobiDB-lite"/>
    </source>
</evidence>
<reference evidence="2 4" key="1">
    <citation type="submission" date="2017-09" db="EMBL/GenBank/DDBJ databases">
        <title>Bacterial and phytoplankton interrelationship in Kongsfjorden, an Arctic fjord.</title>
        <authorList>
            <person name="Sinha R."/>
            <person name="Krishnan K."/>
        </authorList>
    </citation>
    <scope>NUCLEOTIDE SEQUENCE [LARGE SCALE GENOMIC DNA]</scope>
    <source>
        <strain evidence="2 4">58</strain>
    </source>
</reference>
<dbReference type="RefSeq" id="WP_096345554.1">
    <property type="nucleotide sequence ID" value="NZ_CP033116.1"/>
</dbReference>
<dbReference type="Proteomes" id="UP000344571">
    <property type="component" value="Chromosome"/>
</dbReference>
<evidence type="ECO:0000313" key="3">
    <source>
        <dbReference type="EMBL" id="QFY55304.1"/>
    </source>
</evidence>
<dbReference type="InterPro" id="IPR058059">
    <property type="entry name" value="PA3496-like"/>
</dbReference>
<dbReference type="EMBL" id="CP033116">
    <property type="protein sequence ID" value="QFY55304.1"/>
    <property type="molecule type" value="Genomic_DNA"/>
</dbReference>
<protein>
    <submittedName>
        <fullName evidence="2">Uncharacterized protein</fullName>
    </submittedName>
</protein>
<organism evidence="2 4">
    <name type="scientific">Halopseudomonas pelagia</name>
    <dbReference type="NCBI Taxonomy" id="553151"/>
    <lineage>
        <taxon>Bacteria</taxon>
        <taxon>Pseudomonadati</taxon>
        <taxon>Pseudomonadota</taxon>
        <taxon>Gammaproteobacteria</taxon>
        <taxon>Pseudomonadales</taxon>
        <taxon>Pseudomonadaceae</taxon>
        <taxon>Halopseudomonas</taxon>
    </lineage>
</organism>
<accession>A0AA91U5S3</accession>